<evidence type="ECO:0000313" key="2">
    <source>
        <dbReference type="EMBL" id="SPF31048.1"/>
    </source>
</evidence>
<dbReference type="AlphaFoldDB" id="A0A2R8AG30"/>
<keyword evidence="1" id="KW-0732">Signal</keyword>
<sequence>MRIAFAAALLTCLTGCAGLTPQGLLQAMRFDPLTTDPTVIEVAAALDEAVELSADGLQIAISFNADEDGALLVSEVVALEVTETLSLPGDIRAAEDQRLWRARFPDEGAARFSAAQAAILELREADVQGTGSLSITVGQGCTGDRVPDTLSFRSWLRMDAGGAFIPFSRSDDLFALMDEAEAEALRRQLTASC</sequence>
<dbReference type="RefSeq" id="WP_108783721.1">
    <property type="nucleotide sequence ID" value="NZ_OMKW01000004.1"/>
</dbReference>
<protein>
    <recommendedName>
        <fullName evidence="4">Lipoprotein</fullName>
    </recommendedName>
</protein>
<reference evidence="2 3" key="1">
    <citation type="submission" date="2018-03" db="EMBL/GenBank/DDBJ databases">
        <authorList>
            <person name="Keele B.F."/>
        </authorList>
    </citation>
    <scope>NUCLEOTIDE SEQUENCE [LARGE SCALE GENOMIC DNA]</scope>
    <source>
        <strain evidence="2 3">CeCT 8812</strain>
    </source>
</reference>
<organism evidence="2 3">
    <name type="scientific">Pontivivens insulae</name>
    <dbReference type="NCBI Taxonomy" id="1639689"/>
    <lineage>
        <taxon>Bacteria</taxon>
        <taxon>Pseudomonadati</taxon>
        <taxon>Pseudomonadota</taxon>
        <taxon>Alphaproteobacteria</taxon>
        <taxon>Rhodobacterales</taxon>
        <taxon>Paracoccaceae</taxon>
        <taxon>Pontivivens</taxon>
    </lineage>
</organism>
<feature type="signal peptide" evidence="1">
    <location>
        <begin position="1"/>
        <end position="17"/>
    </location>
</feature>
<gene>
    <name evidence="2" type="ORF">POI8812_03399</name>
</gene>
<keyword evidence="3" id="KW-1185">Reference proteome</keyword>
<dbReference type="EMBL" id="OMKW01000004">
    <property type="protein sequence ID" value="SPF31048.1"/>
    <property type="molecule type" value="Genomic_DNA"/>
</dbReference>
<proteinExistence type="predicted"/>
<accession>A0A2R8AG30</accession>
<evidence type="ECO:0000256" key="1">
    <source>
        <dbReference type="SAM" id="SignalP"/>
    </source>
</evidence>
<feature type="chain" id="PRO_5015306404" description="Lipoprotein" evidence="1">
    <location>
        <begin position="18"/>
        <end position="193"/>
    </location>
</feature>
<dbReference type="Proteomes" id="UP000244932">
    <property type="component" value="Unassembled WGS sequence"/>
</dbReference>
<name>A0A2R8AG30_9RHOB</name>
<evidence type="ECO:0000313" key="3">
    <source>
        <dbReference type="Proteomes" id="UP000244932"/>
    </source>
</evidence>
<evidence type="ECO:0008006" key="4">
    <source>
        <dbReference type="Google" id="ProtNLM"/>
    </source>
</evidence>